<dbReference type="InterPro" id="IPR001584">
    <property type="entry name" value="Integrase_cat-core"/>
</dbReference>
<evidence type="ECO:0000313" key="3">
    <source>
        <dbReference type="Proteomes" id="UP000598032"/>
    </source>
</evidence>
<name>A0ABM8P2Q8_9BURK</name>
<dbReference type="InterPro" id="IPR036397">
    <property type="entry name" value="RNaseH_sf"/>
</dbReference>
<proteinExistence type="predicted"/>
<dbReference type="SUPFAM" id="SSF53098">
    <property type="entry name" value="Ribonuclease H-like"/>
    <property type="match status" value="1"/>
</dbReference>
<accession>A0ABM8P2Q8</accession>
<evidence type="ECO:0000313" key="2">
    <source>
        <dbReference type="EMBL" id="CAD6554801.1"/>
    </source>
</evidence>
<dbReference type="Pfam" id="PF13276">
    <property type="entry name" value="HTH_21"/>
    <property type="match status" value="1"/>
</dbReference>
<dbReference type="InterPro" id="IPR012337">
    <property type="entry name" value="RNaseH-like_sf"/>
</dbReference>
<protein>
    <submittedName>
        <fullName evidence="2">IS3 family transposase ISButh1</fullName>
    </submittedName>
</protein>
<dbReference type="Gene3D" id="3.30.420.10">
    <property type="entry name" value="Ribonuclease H-like superfamily/Ribonuclease H"/>
    <property type="match status" value="1"/>
</dbReference>
<dbReference type="PROSITE" id="PS50994">
    <property type="entry name" value="INTEGRASE"/>
    <property type="match status" value="1"/>
</dbReference>
<keyword evidence="3" id="KW-1185">Reference proteome</keyword>
<dbReference type="EMBL" id="CAJHCP010000014">
    <property type="protein sequence ID" value="CAD6554801.1"/>
    <property type="molecule type" value="Genomic_DNA"/>
</dbReference>
<gene>
    <name evidence="2" type="ORF">LMG28140_05536</name>
</gene>
<dbReference type="InterPro" id="IPR048020">
    <property type="entry name" value="Transpos_IS3"/>
</dbReference>
<dbReference type="Proteomes" id="UP000598032">
    <property type="component" value="Unassembled WGS sequence"/>
</dbReference>
<feature type="domain" description="Integrase catalytic" evidence="1">
    <location>
        <begin position="107"/>
        <end position="275"/>
    </location>
</feature>
<dbReference type="PANTHER" id="PTHR46889:SF5">
    <property type="entry name" value="INTEGRASE PROTEIN"/>
    <property type="match status" value="1"/>
</dbReference>
<dbReference type="InterPro" id="IPR050900">
    <property type="entry name" value="Transposase_IS3/IS150/IS904"/>
</dbReference>
<comment type="caution">
    <text evidence="2">The sequence shown here is derived from an EMBL/GenBank/DDBJ whole genome shotgun (WGS) entry which is preliminary data.</text>
</comment>
<dbReference type="Pfam" id="PF13683">
    <property type="entry name" value="rve_3"/>
    <property type="match status" value="1"/>
</dbReference>
<dbReference type="NCBIfam" id="NF033516">
    <property type="entry name" value="transpos_IS3"/>
    <property type="match status" value="1"/>
</dbReference>
<dbReference type="InterPro" id="IPR025948">
    <property type="entry name" value="HTH-like_dom"/>
</dbReference>
<evidence type="ECO:0000259" key="1">
    <source>
        <dbReference type="PROSITE" id="PS50994"/>
    </source>
</evidence>
<sequence>MKTVCDVLGVARSALAVRKTRSPDWQDGRRARRTDDTELVAAIHEHVAGLPTYGYRRVWALLRRSHEMAGVPCVNAKRVYRVMRDHQLLLQRLGQHRDTRRHDGRIAVDQSNVRWCSDGFEFRCDDGSPLRVTFALDCHDREAISWAATTGGHSGDVVRDGMLAAVEQRCGTTQAGTPIEWLSDNGSAYIDHRTRSFARELGLEPLTTPVRSPQSNGMAESFVKTIKHDYIAFMHKPDVPTALSHLGGAFEHYNERHPHKALKYRSPREFRRTAASST</sequence>
<reference evidence="2 3" key="1">
    <citation type="submission" date="2020-10" db="EMBL/GenBank/DDBJ databases">
        <authorList>
            <person name="Peeters C."/>
        </authorList>
    </citation>
    <scope>NUCLEOTIDE SEQUENCE [LARGE SCALE GENOMIC DNA]</scope>
    <source>
        <strain evidence="2 3">LMG 28140</strain>
    </source>
</reference>
<dbReference type="PANTHER" id="PTHR46889">
    <property type="entry name" value="TRANSPOSASE INSF FOR INSERTION SEQUENCE IS3B-RELATED"/>
    <property type="match status" value="1"/>
</dbReference>
<organism evidence="2 3">
    <name type="scientific">Paraburkholderia metrosideri</name>
    <dbReference type="NCBI Taxonomy" id="580937"/>
    <lineage>
        <taxon>Bacteria</taxon>
        <taxon>Pseudomonadati</taxon>
        <taxon>Pseudomonadota</taxon>
        <taxon>Betaproteobacteria</taxon>
        <taxon>Burkholderiales</taxon>
        <taxon>Burkholderiaceae</taxon>
        <taxon>Paraburkholderia</taxon>
    </lineage>
</organism>